<evidence type="ECO:0000313" key="1">
    <source>
        <dbReference type="EMBL" id="KAK0169283.1"/>
    </source>
</evidence>
<proteinExistence type="predicted"/>
<dbReference type="AlphaFoldDB" id="A0AA39KPM9"/>
<comment type="caution">
    <text evidence="1">The sequence shown here is derived from an EMBL/GenBank/DDBJ whole genome shotgun (WGS) entry which is preliminary data.</text>
</comment>
<organism evidence="1 2">
    <name type="scientific">Microctonus hyperodae</name>
    <name type="common">Parasitoid wasp</name>
    <dbReference type="NCBI Taxonomy" id="165561"/>
    <lineage>
        <taxon>Eukaryota</taxon>
        <taxon>Metazoa</taxon>
        <taxon>Ecdysozoa</taxon>
        <taxon>Arthropoda</taxon>
        <taxon>Hexapoda</taxon>
        <taxon>Insecta</taxon>
        <taxon>Pterygota</taxon>
        <taxon>Neoptera</taxon>
        <taxon>Endopterygota</taxon>
        <taxon>Hymenoptera</taxon>
        <taxon>Apocrita</taxon>
        <taxon>Ichneumonoidea</taxon>
        <taxon>Braconidae</taxon>
        <taxon>Euphorinae</taxon>
        <taxon>Microctonus</taxon>
    </lineage>
</organism>
<sequence>MRSGPVLSIYSVSSTGTSTYTSVPTAELPLAHSGRSRPPPEWFVAAGEYLGSWQIPTGSNSSGSLVTVGSRVTRGWINWRKEEPVMQ</sequence>
<protein>
    <submittedName>
        <fullName evidence="1">Uncharacterized protein</fullName>
    </submittedName>
</protein>
<feature type="non-terminal residue" evidence="1">
    <location>
        <position position="87"/>
    </location>
</feature>
<dbReference type="EMBL" id="JAQQBR010001479">
    <property type="protein sequence ID" value="KAK0169283.1"/>
    <property type="molecule type" value="Genomic_DNA"/>
</dbReference>
<gene>
    <name evidence="1" type="ORF">PV327_011666</name>
</gene>
<keyword evidence="2" id="KW-1185">Reference proteome</keyword>
<accession>A0AA39KPM9</accession>
<dbReference type="Proteomes" id="UP001168972">
    <property type="component" value="Unassembled WGS sequence"/>
</dbReference>
<reference evidence="1" key="1">
    <citation type="journal article" date="2023" name="bioRxiv">
        <title>Scaffold-level genome assemblies of two parasitoid biocontrol wasps reveal the parthenogenesis mechanism and an associated novel virus.</title>
        <authorList>
            <person name="Inwood S."/>
            <person name="Skelly J."/>
            <person name="Guhlin J."/>
            <person name="Harrop T."/>
            <person name="Goldson S."/>
            <person name="Dearden P."/>
        </authorList>
    </citation>
    <scope>NUCLEOTIDE SEQUENCE</scope>
    <source>
        <strain evidence="1">Lincoln</strain>
        <tissue evidence="1">Whole body</tissue>
    </source>
</reference>
<evidence type="ECO:0000313" key="2">
    <source>
        <dbReference type="Proteomes" id="UP001168972"/>
    </source>
</evidence>
<reference evidence="1" key="2">
    <citation type="submission" date="2023-03" db="EMBL/GenBank/DDBJ databases">
        <authorList>
            <person name="Inwood S.N."/>
            <person name="Skelly J.G."/>
            <person name="Guhlin J."/>
            <person name="Harrop T.W.R."/>
            <person name="Goldson S.G."/>
            <person name="Dearden P.K."/>
        </authorList>
    </citation>
    <scope>NUCLEOTIDE SEQUENCE</scope>
    <source>
        <strain evidence="1">Lincoln</strain>
        <tissue evidence="1">Whole body</tissue>
    </source>
</reference>
<name>A0AA39KPM9_MICHY</name>